<feature type="domain" description="KAP NTPase" evidence="4">
    <location>
        <begin position="390"/>
        <end position="866"/>
    </location>
</feature>
<feature type="repeat" description="ANK" evidence="1">
    <location>
        <begin position="38"/>
        <end position="70"/>
    </location>
</feature>
<dbReference type="Pfam" id="PF23307">
    <property type="entry name" value="SAM_KIDINS220"/>
    <property type="match status" value="1"/>
</dbReference>
<feature type="transmembrane region" description="Helical" evidence="3">
    <location>
        <begin position="447"/>
        <end position="468"/>
    </location>
</feature>
<dbReference type="Gene3D" id="1.25.40.20">
    <property type="entry name" value="Ankyrin repeat-containing domain"/>
    <property type="match status" value="4"/>
</dbReference>
<feature type="transmembrane region" description="Helical" evidence="3">
    <location>
        <begin position="474"/>
        <end position="496"/>
    </location>
</feature>
<feature type="repeat" description="ANK" evidence="1">
    <location>
        <begin position="137"/>
        <end position="169"/>
    </location>
</feature>
<sequence>MGTLKTQMLWDSIRRGDLSASVTLLENGNINLEERDENGQTFLMLACELGEINIVRELLDADVDPNAVDSEKWCALLCAAKEGHLEVVIELLERGADIEHRDMSGWTSLMWACYKGKNLVVQELIERGANFNVKAEFGMSCLAWAAGRGHNEVGKYLIQKGAKVNASDKYGTTPLIWACRRGNLEMYGTTPLIWACRRGNLEMVESLLEAGASVDVVGMNSWTALLVATKGGYTEIVQSLLEHDPNVNALDKDGFTALCIAAKEGFADIAHELLSKGAYVNIADKDGDTALLRAVRSRNEDVLRMLLDKKAKISVVDKKGDTALHVAIRGRSKKITELLLRNPRNSRLLYRPNKAGEYQIDAYHQKGILSQIYGHRKKFECPDGENLLGYDIYSSALADILSDPSLNTPITVGLYAKWGSGKSFLLGKLQKEMKSFTRASEDEHFTFCWPLFFFLLLINNVIGLTLALAVQWQIGLGVGLGLFALEYGFLGSCYLCTCEENNFRISNNISLVLGKELRSLTLLIKVLFCNPKLSSAKKVDVPTVKYLHRRFKTFCCVPYFVYLYIVLICLEVGVAMLVTFAKDDDVYFDPIHNVTTTDFGVKISSNIPVFVTLIVFSVIIGGAFFLNIFTWGQAVIAVVWSQKRRVMNAGSQLDRIKLDGLMHKLKLEVDIMAKMVTSMDGFTENQTRLVVVVDGLDSCEQDKVLQVLDTIKTLFSDEDSPFITILAVDPQIIIKGIESNIKTSFVDTNVNGFDYLRNVVHLPFYLQSQGMAIPKQTMTKGFSQYDVSETRPKSVQHQESTVSSTTVYEMRKKSRRKQGRSDSLSIAGTSNFDITGNFFSKNDYFSDVNPRSMRRLLNIVAVTGRLLRAYNIDFSWYRLASWINIIEQWPYRTSWIILYYEEKEMMDNNSTLFSIYQKSEFPMFPPASGMSTSVLGVPPSMATGMIPDQYATPRRLSNIRNQSASNLLQTDRQMPPAMPQYGNMPYYPPHFYGMPSYMPQLSSNAKLIPEMTAKQATPDTFIKGYNNERLSLMSVQDVCSLLSKLDGINNTFLLKYQDCVMDNNISGRVLVNCDLSELGQVLNMKFGDWQLFKAAVKSLIERENNLTARKMNP</sequence>
<dbReference type="AlphaFoldDB" id="A0A8S3T5S5"/>
<evidence type="ECO:0000313" key="6">
    <source>
        <dbReference type="EMBL" id="CAG2224279.1"/>
    </source>
</evidence>
<evidence type="ECO:0000256" key="3">
    <source>
        <dbReference type="SAM" id="Phobius"/>
    </source>
</evidence>
<dbReference type="PROSITE" id="PS50297">
    <property type="entry name" value="ANK_REP_REGION"/>
    <property type="match status" value="8"/>
</dbReference>
<dbReference type="PANTHER" id="PTHR24116">
    <property type="entry name" value="KINASE D-INTERACTING SUBSTRATE OF 220 KDA"/>
    <property type="match status" value="1"/>
</dbReference>
<dbReference type="GO" id="GO:0019887">
    <property type="term" value="F:protein kinase regulator activity"/>
    <property type="evidence" value="ECO:0007669"/>
    <property type="project" value="TreeGrafter"/>
</dbReference>
<dbReference type="InterPro" id="IPR011646">
    <property type="entry name" value="KAP_P-loop"/>
</dbReference>
<dbReference type="PROSITE" id="PS50088">
    <property type="entry name" value="ANK_REPEAT"/>
    <property type="match status" value="8"/>
</dbReference>
<keyword evidence="7" id="KW-1185">Reference proteome</keyword>
<evidence type="ECO:0000259" key="4">
    <source>
        <dbReference type="Pfam" id="PF07693"/>
    </source>
</evidence>
<dbReference type="SMART" id="SM00248">
    <property type="entry name" value="ANK"/>
    <property type="match status" value="9"/>
</dbReference>
<evidence type="ECO:0000256" key="1">
    <source>
        <dbReference type="PROSITE-ProRule" id="PRU00023"/>
    </source>
</evidence>
<dbReference type="OrthoDB" id="6084525at2759"/>
<evidence type="ECO:0000313" key="7">
    <source>
        <dbReference type="Proteomes" id="UP000683360"/>
    </source>
</evidence>
<feature type="repeat" description="ANK" evidence="1">
    <location>
        <begin position="187"/>
        <end position="219"/>
    </location>
</feature>
<feature type="repeat" description="ANK" evidence="1">
    <location>
        <begin position="220"/>
        <end position="252"/>
    </location>
</feature>
<gene>
    <name evidence="6" type="ORF">MEDL_37490</name>
</gene>
<comment type="caution">
    <text evidence="6">The sequence shown here is derived from an EMBL/GenBank/DDBJ whole genome shotgun (WGS) entry which is preliminary data.</text>
</comment>
<keyword evidence="3" id="KW-1133">Transmembrane helix</keyword>
<keyword evidence="3" id="KW-0472">Membrane</keyword>
<accession>A0A8S3T5S5</accession>
<dbReference type="InterPro" id="IPR057092">
    <property type="entry name" value="SAM_KIDINS220"/>
</dbReference>
<feature type="compositionally biased region" description="Polar residues" evidence="2">
    <location>
        <begin position="789"/>
        <end position="807"/>
    </location>
</feature>
<dbReference type="Proteomes" id="UP000683360">
    <property type="component" value="Unassembled WGS sequence"/>
</dbReference>
<feature type="repeat" description="ANK" evidence="1">
    <location>
        <begin position="104"/>
        <end position="136"/>
    </location>
</feature>
<reference evidence="6" key="1">
    <citation type="submission" date="2021-03" db="EMBL/GenBank/DDBJ databases">
        <authorList>
            <person name="Bekaert M."/>
        </authorList>
    </citation>
    <scope>NUCLEOTIDE SEQUENCE</scope>
</reference>
<organism evidence="6 7">
    <name type="scientific">Mytilus edulis</name>
    <name type="common">Blue mussel</name>
    <dbReference type="NCBI Taxonomy" id="6550"/>
    <lineage>
        <taxon>Eukaryota</taxon>
        <taxon>Metazoa</taxon>
        <taxon>Spiralia</taxon>
        <taxon>Lophotrochozoa</taxon>
        <taxon>Mollusca</taxon>
        <taxon>Bivalvia</taxon>
        <taxon>Autobranchia</taxon>
        <taxon>Pteriomorphia</taxon>
        <taxon>Mytilida</taxon>
        <taxon>Mytiloidea</taxon>
        <taxon>Mytilidae</taxon>
        <taxon>Mytilinae</taxon>
        <taxon>Mytilus</taxon>
    </lineage>
</organism>
<evidence type="ECO:0000259" key="5">
    <source>
        <dbReference type="Pfam" id="PF23307"/>
    </source>
</evidence>
<feature type="transmembrane region" description="Helical" evidence="3">
    <location>
        <begin position="607"/>
        <end position="640"/>
    </location>
</feature>
<feature type="repeat" description="ANK" evidence="1">
    <location>
        <begin position="253"/>
        <end position="285"/>
    </location>
</feature>
<dbReference type="InterPro" id="IPR036770">
    <property type="entry name" value="Ankyrin_rpt-contain_sf"/>
</dbReference>
<dbReference type="Pfam" id="PF13637">
    <property type="entry name" value="Ank_4"/>
    <property type="match status" value="1"/>
</dbReference>
<feature type="domain" description="Kinase D-interacting substrate of 220 kDa-like SAM" evidence="5">
    <location>
        <begin position="1028"/>
        <end position="1108"/>
    </location>
</feature>
<proteinExistence type="predicted"/>
<dbReference type="Gene3D" id="1.10.150.50">
    <property type="entry name" value="Transcription Factor, Ets-1"/>
    <property type="match status" value="1"/>
</dbReference>
<feature type="repeat" description="ANK" evidence="1">
    <location>
        <begin position="71"/>
        <end position="103"/>
    </location>
</feature>
<dbReference type="SUPFAM" id="SSF48403">
    <property type="entry name" value="Ankyrin repeat"/>
    <property type="match status" value="1"/>
</dbReference>
<dbReference type="InterPro" id="IPR013761">
    <property type="entry name" value="SAM/pointed_sf"/>
</dbReference>
<dbReference type="InterPro" id="IPR052771">
    <property type="entry name" value="Neurotrophin_sig_adaptor"/>
</dbReference>
<dbReference type="InterPro" id="IPR002110">
    <property type="entry name" value="Ankyrin_rpt"/>
</dbReference>
<dbReference type="SUPFAM" id="SSF47769">
    <property type="entry name" value="SAM/Pointed domain"/>
    <property type="match status" value="1"/>
</dbReference>
<keyword evidence="1" id="KW-0040">ANK repeat</keyword>
<dbReference type="Pfam" id="PF12796">
    <property type="entry name" value="Ank_2"/>
    <property type="match status" value="3"/>
</dbReference>
<feature type="transmembrane region" description="Helical" evidence="3">
    <location>
        <begin position="559"/>
        <end position="581"/>
    </location>
</feature>
<evidence type="ECO:0000256" key="2">
    <source>
        <dbReference type="SAM" id="MobiDB-lite"/>
    </source>
</evidence>
<feature type="region of interest" description="Disordered" evidence="2">
    <location>
        <begin position="789"/>
        <end position="823"/>
    </location>
</feature>
<dbReference type="Pfam" id="PF07693">
    <property type="entry name" value="KAP_NTPase"/>
    <property type="match status" value="1"/>
</dbReference>
<feature type="repeat" description="ANK" evidence="1">
    <location>
        <begin position="286"/>
        <end position="318"/>
    </location>
</feature>
<dbReference type="EMBL" id="CAJPWZ010001799">
    <property type="protein sequence ID" value="CAG2224279.1"/>
    <property type="molecule type" value="Genomic_DNA"/>
</dbReference>
<dbReference type="PANTHER" id="PTHR24116:SF0">
    <property type="entry name" value="KINASE D-INTERACTING SUBSTRATE OF 220 KDA"/>
    <property type="match status" value="1"/>
</dbReference>
<dbReference type="GO" id="GO:0030165">
    <property type="term" value="F:PDZ domain binding"/>
    <property type="evidence" value="ECO:0007669"/>
    <property type="project" value="TreeGrafter"/>
</dbReference>
<keyword evidence="3" id="KW-0812">Transmembrane</keyword>
<protein>
    <submittedName>
        <fullName evidence="6">KIDINS220</fullName>
    </submittedName>
</protein>
<name>A0A8S3T5S5_MYTED</name>